<feature type="signal peptide" evidence="1">
    <location>
        <begin position="1"/>
        <end position="22"/>
    </location>
</feature>
<comment type="caution">
    <text evidence="2">The sequence shown here is derived from an EMBL/GenBank/DDBJ whole genome shotgun (WGS) entry which is preliminary data.</text>
</comment>
<gene>
    <name evidence="2" type="ORF">ACFOUW_06980</name>
</gene>
<reference evidence="3" key="1">
    <citation type="journal article" date="2019" name="Int. J. Syst. Evol. Microbiol.">
        <title>The Global Catalogue of Microorganisms (GCM) 10K type strain sequencing project: providing services to taxonomists for standard genome sequencing and annotation.</title>
        <authorList>
            <consortium name="The Broad Institute Genomics Platform"/>
            <consortium name="The Broad Institute Genome Sequencing Center for Infectious Disease"/>
            <person name="Wu L."/>
            <person name="Ma J."/>
        </authorList>
    </citation>
    <scope>NUCLEOTIDE SEQUENCE [LARGE SCALE GENOMIC DNA]</scope>
    <source>
        <strain evidence="3">CGMCC 4.7241</strain>
    </source>
</reference>
<protein>
    <recommendedName>
        <fullName evidence="4">Dirigent protein</fullName>
    </recommendedName>
</protein>
<name>A0ABV7Y5L8_9ACTN</name>
<accession>A0ABV7Y5L8</accession>
<evidence type="ECO:0008006" key="4">
    <source>
        <dbReference type="Google" id="ProtNLM"/>
    </source>
</evidence>
<keyword evidence="3" id="KW-1185">Reference proteome</keyword>
<evidence type="ECO:0000313" key="2">
    <source>
        <dbReference type="EMBL" id="MFC3760576.1"/>
    </source>
</evidence>
<dbReference type="EMBL" id="JBHRZH010000006">
    <property type="protein sequence ID" value="MFC3760576.1"/>
    <property type="molecule type" value="Genomic_DNA"/>
</dbReference>
<feature type="chain" id="PRO_5047303143" description="Dirigent protein" evidence="1">
    <location>
        <begin position="23"/>
        <end position="170"/>
    </location>
</feature>
<keyword evidence="1" id="KW-0732">Signal</keyword>
<organism evidence="2 3">
    <name type="scientific">Tenggerimyces flavus</name>
    <dbReference type="NCBI Taxonomy" id="1708749"/>
    <lineage>
        <taxon>Bacteria</taxon>
        <taxon>Bacillati</taxon>
        <taxon>Actinomycetota</taxon>
        <taxon>Actinomycetes</taxon>
        <taxon>Propionibacteriales</taxon>
        <taxon>Nocardioidaceae</taxon>
        <taxon>Tenggerimyces</taxon>
    </lineage>
</organism>
<sequence>MRSLRFSAFAVACAGAAAVVVAGSTLASAHSRCQEVDATISDKVVTVGCPPPSAACVVGTVRGKNNFNADTVFVLGSRGTAPPTAPTYRPVSGNITYTFKDGSTLSALETAIGNVDTTEGTSGIGHAGGTQEFTGGTGRYEGATGYTYLSQHWEVDHFVTDIHGKVCRAR</sequence>
<proteinExistence type="predicted"/>
<dbReference type="Proteomes" id="UP001595699">
    <property type="component" value="Unassembled WGS sequence"/>
</dbReference>
<evidence type="ECO:0000256" key="1">
    <source>
        <dbReference type="SAM" id="SignalP"/>
    </source>
</evidence>
<dbReference type="RefSeq" id="WP_205116763.1">
    <property type="nucleotide sequence ID" value="NZ_JAFBCM010000001.1"/>
</dbReference>
<evidence type="ECO:0000313" key="3">
    <source>
        <dbReference type="Proteomes" id="UP001595699"/>
    </source>
</evidence>